<keyword evidence="2" id="KW-0507">mRNA processing</keyword>
<organism evidence="7">
    <name type="scientific">Volvox carteri f. nagariensis</name>
    <dbReference type="NCBI Taxonomy" id="3068"/>
    <lineage>
        <taxon>Eukaryota</taxon>
        <taxon>Viridiplantae</taxon>
        <taxon>Chlorophyta</taxon>
        <taxon>core chlorophytes</taxon>
        <taxon>Chlorophyceae</taxon>
        <taxon>CS clade</taxon>
        <taxon>Chlamydomonadales</taxon>
        <taxon>Volvocaceae</taxon>
        <taxon>Volvox</taxon>
    </lineage>
</organism>
<feature type="repeat" description="WD" evidence="6">
    <location>
        <begin position="223"/>
        <end position="257"/>
    </location>
</feature>
<keyword evidence="5" id="KW-0508">mRNA splicing</keyword>
<evidence type="ECO:0000256" key="2">
    <source>
        <dbReference type="ARBA" id="ARBA00022664"/>
    </source>
</evidence>
<evidence type="ECO:0000256" key="6">
    <source>
        <dbReference type="PROSITE-ProRule" id="PRU00221"/>
    </source>
</evidence>
<dbReference type="PROSITE" id="PS50294">
    <property type="entry name" value="WD_REPEATS_REGION"/>
    <property type="match status" value="4"/>
</dbReference>
<dbReference type="Gene3D" id="2.130.10.10">
    <property type="entry name" value="YVTN repeat-like/Quinoprotein amine dehydrogenase"/>
    <property type="match status" value="1"/>
</dbReference>
<dbReference type="Pfam" id="PF00400">
    <property type="entry name" value="WD40"/>
    <property type="match status" value="7"/>
</dbReference>
<keyword evidence="4" id="KW-0378">Hydrolase</keyword>
<evidence type="ECO:0000256" key="4">
    <source>
        <dbReference type="ARBA" id="ARBA00022801"/>
    </source>
</evidence>
<evidence type="ECO:0000313" key="7">
    <source>
        <dbReference type="EMBL" id="ADI46905.1"/>
    </source>
</evidence>
<dbReference type="InterPro" id="IPR052234">
    <property type="entry name" value="U5_snRNP_Component"/>
</dbReference>
<dbReference type="PROSITE" id="PS50082">
    <property type="entry name" value="WD_REPEATS_2"/>
    <property type="match status" value="7"/>
</dbReference>
<evidence type="ECO:0000256" key="3">
    <source>
        <dbReference type="ARBA" id="ARBA00022737"/>
    </source>
</evidence>
<dbReference type="InterPro" id="IPR015943">
    <property type="entry name" value="WD40/YVTN_repeat-like_dom_sf"/>
</dbReference>
<dbReference type="InterPro" id="IPR001261">
    <property type="entry name" value="ArgE/DapE_CS"/>
</dbReference>
<reference evidence="7" key="1">
    <citation type="journal article" date="2010" name="Science">
        <title>Evolution of an expanded sex-determining locus in Volvox.</title>
        <authorList>
            <person name="Ferris P."/>
            <person name="Olson B.J."/>
            <person name="De Hoff P.L."/>
            <person name="Douglass S."/>
            <person name="Casero D."/>
            <person name="Prochnik S."/>
            <person name="Geng S."/>
            <person name="Rai R."/>
            <person name="Grimwood J."/>
            <person name="Schmutz J."/>
            <person name="Nishii I."/>
            <person name="Hamaji T."/>
            <person name="Nozaki H."/>
            <person name="Pellegrini M."/>
            <person name="Umen J.G."/>
        </authorList>
    </citation>
    <scope>NUCLEOTIDE SEQUENCE</scope>
    <source>
        <strain evidence="7">Adam</strain>
    </source>
</reference>
<accession>D9CJ45</accession>
<dbReference type="PROSITE" id="PS00678">
    <property type="entry name" value="WD_REPEATS_1"/>
    <property type="match status" value="1"/>
</dbReference>
<feature type="repeat" description="WD" evidence="6">
    <location>
        <begin position="51"/>
        <end position="92"/>
    </location>
</feature>
<sequence length="350" mass="38523">MADKRACFPEENHELATISCKKARMEDAATRNAVEKGNEWKCRLSAPILQLSGHVGEVLSLRFSPDGQCLASASLDKDIFCWRIYEDSMNRMVLKGHRNAVLEVHWFADGLALLSCAADKTTRCWDAESGLQIKKLGEHTGIVNSCCPVRGGTNMFVTGADDATSKVWDMRAKRSVYTLRSGFPVCAVAFADAGDQIYSGGIDNIIKVWDLRRGSGSDPALLLKGHSDTVTGLRLSPDGSHLLSNGMDNTLREWDVRPYAPQSRCTKVFTGHVHNFEKNLLRCDYSPDGSKVACGSTDRMVYIWDAYTRKVLYALPGHTGSVNEVIFHPQELIIGSASSDTTIFLGELVL</sequence>
<dbReference type="GO" id="GO:0003723">
    <property type="term" value="F:RNA binding"/>
    <property type="evidence" value="ECO:0007669"/>
    <property type="project" value="TreeGrafter"/>
</dbReference>
<dbReference type="InterPro" id="IPR036322">
    <property type="entry name" value="WD40_repeat_dom_sf"/>
</dbReference>
<proteinExistence type="predicted"/>
<dbReference type="PANTHER" id="PTHR44006">
    <property type="entry name" value="U5 SMALL NUCLEAR RIBONUCLEOPROTEIN 40 KDA PROTEIN"/>
    <property type="match status" value="1"/>
</dbReference>
<dbReference type="InterPro" id="IPR019775">
    <property type="entry name" value="WD40_repeat_CS"/>
</dbReference>
<dbReference type="GO" id="GO:0008380">
    <property type="term" value="P:RNA splicing"/>
    <property type="evidence" value="ECO:0007669"/>
    <property type="project" value="UniProtKB-KW"/>
</dbReference>
<keyword evidence="1 6" id="KW-0853">WD repeat</keyword>
<name>D9CJ45_VOLCA</name>
<dbReference type="PRINTS" id="PR00320">
    <property type="entry name" value="GPROTEINBRPT"/>
</dbReference>
<dbReference type="GO" id="GO:0006397">
    <property type="term" value="P:mRNA processing"/>
    <property type="evidence" value="ECO:0007669"/>
    <property type="project" value="UniProtKB-KW"/>
</dbReference>
<evidence type="ECO:0000256" key="5">
    <source>
        <dbReference type="ARBA" id="ARBA00023187"/>
    </source>
</evidence>
<dbReference type="InterPro" id="IPR001680">
    <property type="entry name" value="WD40_rpt"/>
</dbReference>
<dbReference type="PROSITE" id="PS00758">
    <property type="entry name" value="ARGE_DAPE_CPG2_1"/>
    <property type="match status" value="1"/>
</dbReference>
<dbReference type="InterPro" id="IPR020472">
    <property type="entry name" value="WD40_PAC1"/>
</dbReference>
<dbReference type="PANTHER" id="PTHR44006:SF1">
    <property type="entry name" value="U5 SMALL NUCLEAR RIBONUCLEOPROTEIN 40 KDA PROTEIN"/>
    <property type="match status" value="1"/>
</dbReference>
<keyword evidence="3" id="KW-0677">Repeat</keyword>
<dbReference type="CDD" id="cd00200">
    <property type="entry name" value="WD40"/>
    <property type="match status" value="1"/>
</dbReference>
<feature type="repeat" description="WD" evidence="6">
    <location>
        <begin position="315"/>
        <end position="350"/>
    </location>
</feature>
<feature type="repeat" description="WD" evidence="6">
    <location>
        <begin position="185"/>
        <end position="219"/>
    </location>
</feature>
<dbReference type="EMBL" id="GU784916">
    <property type="protein sequence ID" value="ADI46905.1"/>
    <property type="molecule type" value="Genomic_DNA"/>
</dbReference>
<feature type="repeat" description="WD" evidence="6">
    <location>
        <begin position="94"/>
        <end position="135"/>
    </location>
</feature>
<dbReference type="AlphaFoldDB" id="D9CJ45"/>
<dbReference type="GO" id="GO:0071013">
    <property type="term" value="C:catalytic step 2 spliceosome"/>
    <property type="evidence" value="ECO:0007669"/>
    <property type="project" value="TreeGrafter"/>
</dbReference>
<gene>
    <name evidence="7" type="primary">WDR57m</name>
</gene>
<feature type="repeat" description="WD" evidence="6">
    <location>
        <begin position="154"/>
        <end position="178"/>
    </location>
</feature>
<feature type="repeat" description="WD" evidence="6">
    <location>
        <begin position="285"/>
        <end position="314"/>
    </location>
</feature>
<protein>
    <submittedName>
        <fullName evidence="7">WDR57m</fullName>
    </submittedName>
</protein>
<dbReference type="SUPFAM" id="SSF50978">
    <property type="entry name" value="WD40 repeat-like"/>
    <property type="match status" value="1"/>
</dbReference>
<dbReference type="SMART" id="SM00320">
    <property type="entry name" value="WD40"/>
    <property type="match status" value="7"/>
</dbReference>
<evidence type="ECO:0000256" key="1">
    <source>
        <dbReference type="ARBA" id="ARBA00022574"/>
    </source>
</evidence>